<evidence type="ECO:0000313" key="2">
    <source>
        <dbReference type="EMBL" id="GAA2425439.1"/>
    </source>
</evidence>
<evidence type="ECO:0000313" key="3">
    <source>
        <dbReference type="Proteomes" id="UP001501638"/>
    </source>
</evidence>
<sequence length="119" mass="13371">MTDSHIASVREYYARVDAGDIPGLLELFDDQAAYARPGYPVLHGTDALSAFYRETRVIAEGRHSLVDVVSNGEHVAVQGRFSGRLKDGSASEVRFADFFHFNERGLIKRRDTYFFRAAV</sequence>
<dbReference type="InterPro" id="IPR037401">
    <property type="entry name" value="SnoaL-like"/>
</dbReference>
<keyword evidence="3" id="KW-1185">Reference proteome</keyword>
<dbReference type="Proteomes" id="UP001501638">
    <property type="component" value="Unassembled WGS sequence"/>
</dbReference>
<protein>
    <submittedName>
        <fullName evidence="2">Nuclear transport factor 2 family protein</fullName>
    </submittedName>
</protein>
<dbReference type="SUPFAM" id="SSF54427">
    <property type="entry name" value="NTF2-like"/>
    <property type="match status" value="1"/>
</dbReference>
<dbReference type="RefSeq" id="WP_344320355.1">
    <property type="nucleotide sequence ID" value="NZ_BAAASZ010000005.1"/>
</dbReference>
<comment type="caution">
    <text evidence="2">The sequence shown here is derived from an EMBL/GenBank/DDBJ whole genome shotgun (WGS) entry which is preliminary data.</text>
</comment>
<dbReference type="InterPro" id="IPR032710">
    <property type="entry name" value="NTF2-like_dom_sf"/>
</dbReference>
<accession>A0ABN3JC93</accession>
<gene>
    <name evidence="2" type="ORF">GCM10010405_04950</name>
</gene>
<evidence type="ECO:0000259" key="1">
    <source>
        <dbReference type="Pfam" id="PF12680"/>
    </source>
</evidence>
<dbReference type="Gene3D" id="3.10.450.50">
    <property type="match status" value="1"/>
</dbReference>
<organism evidence="2 3">
    <name type="scientific">Streptomyces macrosporus</name>
    <dbReference type="NCBI Taxonomy" id="44032"/>
    <lineage>
        <taxon>Bacteria</taxon>
        <taxon>Bacillati</taxon>
        <taxon>Actinomycetota</taxon>
        <taxon>Actinomycetes</taxon>
        <taxon>Kitasatosporales</taxon>
        <taxon>Streptomycetaceae</taxon>
        <taxon>Streptomyces</taxon>
    </lineage>
</organism>
<name>A0ABN3JC93_9ACTN</name>
<dbReference type="EMBL" id="BAAASZ010000005">
    <property type="protein sequence ID" value="GAA2425439.1"/>
    <property type="molecule type" value="Genomic_DNA"/>
</dbReference>
<proteinExistence type="predicted"/>
<dbReference type="Pfam" id="PF12680">
    <property type="entry name" value="SnoaL_2"/>
    <property type="match status" value="1"/>
</dbReference>
<feature type="domain" description="SnoaL-like" evidence="1">
    <location>
        <begin position="9"/>
        <end position="109"/>
    </location>
</feature>
<reference evidence="2 3" key="1">
    <citation type="journal article" date="2019" name="Int. J. Syst. Evol. Microbiol.">
        <title>The Global Catalogue of Microorganisms (GCM) 10K type strain sequencing project: providing services to taxonomists for standard genome sequencing and annotation.</title>
        <authorList>
            <consortium name="The Broad Institute Genomics Platform"/>
            <consortium name="The Broad Institute Genome Sequencing Center for Infectious Disease"/>
            <person name="Wu L."/>
            <person name="Ma J."/>
        </authorList>
    </citation>
    <scope>NUCLEOTIDE SEQUENCE [LARGE SCALE GENOMIC DNA]</scope>
    <source>
        <strain evidence="2 3">JCM 6305</strain>
    </source>
</reference>